<dbReference type="Proteomes" id="UP001162131">
    <property type="component" value="Unassembled WGS sequence"/>
</dbReference>
<name>A0AAU9K0K8_9CILI</name>
<evidence type="ECO:0000313" key="2">
    <source>
        <dbReference type="Proteomes" id="UP001162131"/>
    </source>
</evidence>
<keyword evidence="2" id="KW-1185">Reference proteome</keyword>
<sequence>MDSNASKQFQQCVEPNTHSLLELDFTWKGGLWVEKRNSAMSIDIAYTNQVISSVNWSYIEVFELFTFSESLQEILFFGDFCLENLRPLKRLRKVYSLPPALEPKVSRRRKSKREYFESPIVSGAEAGARWYRSFFSMAR</sequence>
<comment type="caution">
    <text evidence="1">The sequence shown here is derived from an EMBL/GenBank/DDBJ whole genome shotgun (WGS) entry which is preliminary data.</text>
</comment>
<evidence type="ECO:0000313" key="1">
    <source>
        <dbReference type="EMBL" id="CAG9329187.1"/>
    </source>
</evidence>
<accession>A0AAU9K0K8</accession>
<protein>
    <submittedName>
        <fullName evidence="1">Uncharacterized protein</fullName>
    </submittedName>
</protein>
<proteinExistence type="predicted"/>
<organism evidence="1 2">
    <name type="scientific">Blepharisma stoltei</name>
    <dbReference type="NCBI Taxonomy" id="1481888"/>
    <lineage>
        <taxon>Eukaryota</taxon>
        <taxon>Sar</taxon>
        <taxon>Alveolata</taxon>
        <taxon>Ciliophora</taxon>
        <taxon>Postciliodesmatophora</taxon>
        <taxon>Heterotrichea</taxon>
        <taxon>Heterotrichida</taxon>
        <taxon>Blepharismidae</taxon>
        <taxon>Blepharisma</taxon>
    </lineage>
</organism>
<gene>
    <name evidence="1" type="ORF">BSTOLATCC_MIC48337</name>
</gene>
<dbReference type="EMBL" id="CAJZBQ010000047">
    <property type="protein sequence ID" value="CAG9329187.1"/>
    <property type="molecule type" value="Genomic_DNA"/>
</dbReference>
<reference evidence="1" key="1">
    <citation type="submission" date="2021-09" db="EMBL/GenBank/DDBJ databases">
        <authorList>
            <consortium name="AG Swart"/>
            <person name="Singh M."/>
            <person name="Singh A."/>
            <person name="Seah K."/>
            <person name="Emmerich C."/>
        </authorList>
    </citation>
    <scope>NUCLEOTIDE SEQUENCE</scope>
    <source>
        <strain evidence="1">ATCC30299</strain>
    </source>
</reference>
<dbReference type="AlphaFoldDB" id="A0AAU9K0K8"/>